<dbReference type="PANTHER" id="PTHR33870:SF4">
    <property type="entry name" value="CARDIOMYOPATHY-ASSOCIATED PROTEIN"/>
    <property type="match status" value="1"/>
</dbReference>
<reference evidence="3 4" key="1">
    <citation type="submission" date="2020-08" db="EMBL/GenBank/DDBJ databases">
        <title>Plant Genome Project.</title>
        <authorList>
            <person name="Zhang R.-G."/>
        </authorList>
    </citation>
    <scope>NUCLEOTIDE SEQUENCE [LARGE SCALE GENOMIC DNA]</scope>
    <source>
        <tissue evidence="3">Rhizome</tissue>
    </source>
</reference>
<evidence type="ECO:0000313" key="3">
    <source>
        <dbReference type="EMBL" id="KAG6513561.1"/>
    </source>
</evidence>
<feature type="transmembrane region" description="Helical" evidence="2">
    <location>
        <begin position="37"/>
        <end position="59"/>
    </location>
</feature>
<keyword evidence="2" id="KW-0472">Membrane</keyword>
<dbReference type="Proteomes" id="UP000734854">
    <property type="component" value="Unassembled WGS sequence"/>
</dbReference>
<dbReference type="PANTHER" id="PTHR33870">
    <property type="entry name" value="CARDIOMYOPATHY-ASSOCIATED PROTEIN"/>
    <property type="match status" value="1"/>
</dbReference>
<feature type="compositionally biased region" description="Basic and acidic residues" evidence="1">
    <location>
        <begin position="144"/>
        <end position="153"/>
    </location>
</feature>
<proteinExistence type="predicted"/>
<keyword evidence="2" id="KW-1133">Transmembrane helix</keyword>
<comment type="caution">
    <text evidence="3">The sequence shown here is derived from an EMBL/GenBank/DDBJ whole genome shotgun (WGS) entry which is preliminary data.</text>
</comment>
<feature type="compositionally biased region" description="Polar residues" evidence="1">
    <location>
        <begin position="1404"/>
        <end position="1419"/>
    </location>
</feature>
<organism evidence="3 4">
    <name type="scientific">Zingiber officinale</name>
    <name type="common">Ginger</name>
    <name type="synonym">Amomum zingiber</name>
    <dbReference type="NCBI Taxonomy" id="94328"/>
    <lineage>
        <taxon>Eukaryota</taxon>
        <taxon>Viridiplantae</taxon>
        <taxon>Streptophyta</taxon>
        <taxon>Embryophyta</taxon>
        <taxon>Tracheophyta</taxon>
        <taxon>Spermatophyta</taxon>
        <taxon>Magnoliopsida</taxon>
        <taxon>Liliopsida</taxon>
        <taxon>Zingiberales</taxon>
        <taxon>Zingiberaceae</taxon>
        <taxon>Zingiber</taxon>
    </lineage>
</organism>
<feature type="region of interest" description="Disordered" evidence="1">
    <location>
        <begin position="120"/>
        <end position="169"/>
    </location>
</feature>
<name>A0A8J5GZQ1_ZINOF</name>
<feature type="compositionally biased region" description="Basic and acidic residues" evidence="1">
    <location>
        <begin position="1190"/>
        <end position="1204"/>
    </location>
</feature>
<evidence type="ECO:0000313" key="4">
    <source>
        <dbReference type="Proteomes" id="UP000734854"/>
    </source>
</evidence>
<feature type="transmembrane region" description="Helical" evidence="2">
    <location>
        <begin position="669"/>
        <end position="689"/>
    </location>
</feature>
<feature type="compositionally biased region" description="Polar residues" evidence="1">
    <location>
        <begin position="555"/>
        <end position="585"/>
    </location>
</feature>
<feature type="region of interest" description="Disordered" evidence="1">
    <location>
        <begin position="1398"/>
        <end position="1419"/>
    </location>
</feature>
<accession>A0A8J5GZQ1</accession>
<keyword evidence="2" id="KW-0812">Transmembrane</keyword>
<sequence>MSGKINWTCAYYYPFFLGATCFLITLCKFFLPPFILLLKPFVLLVIFTILLLVMLLRFGKTNTVLKKDKNEKLARKSSMKLELGKRDVIRVRKVESFRSNPNIRSRRTFKGMTVKAIAPDDKGFKEDDANPTSATSVSSSSSPDEDHANKISETEDTQQSSENHDNAESCLGSPWCCVEHGDDRFDSEVNGAWMEDQVDPQFSEEKLKDAAAEQNHLVESGKKDDEDVEGAREEKNERNRVSISWTADDQRNLMDLGDSEHERSRRLESLIAKRKARKAMERNLTDSDDNADQALPSISVGTKRNPFDLPFDFDDSLPGSAPSRLLPRFNLFDLHSAEEEDGENLGHKSSVTLPQRDVYRRHESFTIGVSFYENFKQQNKETKEVRDSKFCFTSESDTVSVTDLQEDLPQHDKELAGHVNPMDAEFVMSQMDINNDHEAGASEDAIRDDSSQESVSSSLIAYTDRPELKNPMDQNKLQEAHVIEDFGLVQDESSQESMSVSSSPITHVDKEADNSIVHDPGSLQDLEESTLSSNPMPVNCYAVKEVAAQIVELADNNSPSWTDESNSDSAPDETVNISDKVNSTPKEADRTGECSAIEFLVENGPASSEMLKSKELDVSELPSLSEPEIKQGIHHQIIAKEKKKYMATCIKEIGASFGRLTMLCIRTTYRSACSHPFVFGAMFFLLALYRFSPFLFAFLFSSTPVIACTTVLLGLLLSFGEPNIPEIEEEEKNFNEMFSTEIRSPTDYVYVKDDKLIVEGLMENRNYNEEIATTEAIQCGEKANADESIYPASDGDEDLDTTTETKSLDEELKKRNFSKDKGIQVEEILGQEGSNDKDNGIEKVATGVAETDESPSYFGVTDKLASKSLKLENGEPSSQYHLEPSIGLPWLSIEDQKAPTDTDSDRSENSSPDASAADIILMLDELHPLLNSEHAQHDSNSKLDVASEASSLDEIDALSTDEEAQNHGEEEDDEAPENDDGIEAAIKWTEDDQKNVLDIGSSELERNQRLESLIAKRKAGKNQTHVMDRNLIDIDGNESFLSMNESHYGIHVPPVSAPRGNPFDSPYESEEMMGLPPIPGSAPSSLLPRRNPFDLFYDQQEQDKNLTGEIWGQQGFVSAPHRQVTFRRNETFSLGRRQRQQENRHSRLKPYFDVEKLGPEGGSSFQREFSDMSESRVSFISESDAPSNQEDSRKLDEQEFHDETEISSLAKLDPDDMDHAIQTSKEVVLADIAEKKTEHASSVPEFGGDDKLIVVNDLIAGAGEYNVAEAASHSFESDNGEGLDSIPSVNFVLENEAPEVSLSVKPFEKTTESLHSDVPQMKLKIITSSDEESDEVYPISFHTNGMDVNLPMRLDENEYSITEELPSDLRASELVFHMNGQSKDVISGSSNSLMHESGKFQVSEGKSTLTAEKPDNQPSGASYDILAEVSLQNPEHLVKKYIQSDMSFVEAKSVEDIALAFSHLSESTNNKTLGPVETIDIIEEPSYHDVREGTLDGVLVAKDAQSDMLFVEANSVEDIALAFNQLSEGTSNKAPEPIETPDNIHEPVNHEVRLDNLQGPENRIADTIQSDMSVVEATIQSDMPIVEAKSVEDIALAFRQHSESATNKTPEVETTKNIQEPISLEVGVDNLQGPQNLFTNEMQTDMFVIEAKCVEDKALALSHYSDSISDTGPEPVETSDIIQEPLNHEAGEDNLHDAENLVVKKIQSDMLVVEANSVEDMAVAFRQHLESTSNITPDNIQESINYDVRVDNLQGPGNPVVNESDMLIIEAKSVEDIALAFRQHSESTGNENLEPIEAKCNTQEPVDHEVGDINLQDPENLVANEMQSDMFIIEAKSVEDIASAFRQHSESTSNMETADNSQEPIDHEVGVDNFQVLEHLYTNEIQSDMLVIEAKSVEDIASAVRQHLDGSVEANATERELENKVLEVQLMRETGFGSQKATATKISSIIDGENTRAEIAMGRESDEVLEVQSRDEIGFALAKETSSNADDKI</sequence>
<feature type="region of interest" description="Disordered" evidence="1">
    <location>
        <begin position="207"/>
        <end position="243"/>
    </location>
</feature>
<dbReference type="EMBL" id="JACMSC010000007">
    <property type="protein sequence ID" value="KAG6513561.1"/>
    <property type="molecule type" value="Genomic_DNA"/>
</dbReference>
<gene>
    <name evidence="3" type="ORF">ZIOFF_023893</name>
</gene>
<feature type="region of interest" description="Disordered" evidence="1">
    <location>
        <begin position="960"/>
        <end position="979"/>
    </location>
</feature>
<feature type="transmembrane region" description="Helical" evidence="2">
    <location>
        <begin position="12"/>
        <end position="31"/>
    </location>
</feature>
<feature type="region of interest" description="Disordered" evidence="1">
    <location>
        <begin position="1130"/>
        <end position="1217"/>
    </location>
</feature>
<feature type="region of interest" description="Disordered" evidence="1">
    <location>
        <begin position="281"/>
        <end position="301"/>
    </location>
</feature>
<evidence type="ECO:0000256" key="2">
    <source>
        <dbReference type="SAM" id="Phobius"/>
    </source>
</evidence>
<feature type="compositionally biased region" description="Basic and acidic residues" evidence="1">
    <location>
        <begin position="219"/>
        <end position="240"/>
    </location>
</feature>
<feature type="region of interest" description="Disordered" evidence="1">
    <location>
        <begin position="555"/>
        <end position="590"/>
    </location>
</feature>
<feature type="compositionally biased region" description="Low complexity" evidence="1">
    <location>
        <begin position="132"/>
        <end position="142"/>
    </location>
</feature>
<evidence type="ECO:0000256" key="1">
    <source>
        <dbReference type="SAM" id="MobiDB-lite"/>
    </source>
</evidence>
<feature type="compositionally biased region" description="Polar residues" evidence="1">
    <location>
        <begin position="1175"/>
        <end position="1189"/>
    </location>
</feature>
<feature type="compositionally biased region" description="Basic and acidic residues" evidence="1">
    <location>
        <begin position="1139"/>
        <end position="1158"/>
    </location>
</feature>
<keyword evidence="4" id="KW-1185">Reference proteome</keyword>
<feature type="region of interest" description="Disordered" evidence="1">
    <location>
        <begin position="442"/>
        <end position="465"/>
    </location>
</feature>
<feature type="transmembrane region" description="Helical" evidence="2">
    <location>
        <begin position="695"/>
        <end position="717"/>
    </location>
</feature>
<protein>
    <submittedName>
        <fullName evidence="3">Uncharacterized protein</fullName>
    </submittedName>
</protein>